<dbReference type="GO" id="GO:0042910">
    <property type="term" value="F:xenobiotic transmembrane transporter activity"/>
    <property type="evidence" value="ECO:0007669"/>
    <property type="project" value="InterPro"/>
</dbReference>
<evidence type="ECO:0000256" key="3">
    <source>
        <dbReference type="ARBA" id="ARBA00022475"/>
    </source>
</evidence>
<feature type="transmembrane region" description="Helical" evidence="7">
    <location>
        <begin position="321"/>
        <end position="345"/>
    </location>
</feature>
<name>A0A081BM36_9BACT</name>
<accession>A0A081BM36</accession>
<feature type="transmembrane region" description="Helical" evidence="7">
    <location>
        <begin position="391"/>
        <end position="412"/>
    </location>
</feature>
<protein>
    <submittedName>
        <fullName evidence="8">Probable cation efflux pump (Multidrug resistance protein)</fullName>
    </submittedName>
</protein>
<dbReference type="STRING" id="1499966.U14_02696"/>
<dbReference type="EMBL" id="DF820457">
    <property type="protein sequence ID" value="GAK51452.1"/>
    <property type="molecule type" value="Genomic_DNA"/>
</dbReference>
<evidence type="ECO:0000256" key="2">
    <source>
        <dbReference type="ARBA" id="ARBA00022448"/>
    </source>
</evidence>
<keyword evidence="3" id="KW-1003">Cell membrane</keyword>
<feature type="transmembrane region" description="Helical" evidence="7">
    <location>
        <begin position="166"/>
        <end position="185"/>
    </location>
</feature>
<sequence length="450" mass="49502">MVNMPSERRQFYRTAIQLTIPVTIQNIFMSSLNLVDTVMVGQLGAIEVAAVGQANRFSFILIIVLFAVSSGTAIFTAQYWGKKDVARIGKVTALALALNMTIASGFCLAALFFPKQIMFAFSKDPQLIAMGADYLRYVAPAAVFGVIPMLYSFALRSMENVKLPMYASILSLSMNTTLNYCLIFGKFGFPALGVKGAAIATVISRVIETSVMLWFSKHNGRMLVVLADFRFDAVLIRQFIKTALPVVVNEFAWVMAVTIYAVVYGRMGTSDVAAMTILNPLEQFASSCFFGISSATATMVGNKIGAGENDIAYLYAKRFAIITPLGAMLVGGLVALFAPYAVLWFKVPPEVQTLSRYCLYVLSGALWMKMFNMINIVGILRGGGDTKFSMYLEMCAIWLIGVPSAFLGGIIWKLPIYAVYALTMIEEFCKVAVGIHRIISRKWIHNLTHQ</sequence>
<dbReference type="GO" id="GO:0005886">
    <property type="term" value="C:plasma membrane"/>
    <property type="evidence" value="ECO:0007669"/>
    <property type="project" value="UniProtKB-SubCell"/>
</dbReference>
<feature type="transmembrane region" description="Helical" evidence="7">
    <location>
        <begin position="243"/>
        <end position="263"/>
    </location>
</feature>
<evidence type="ECO:0000256" key="6">
    <source>
        <dbReference type="ARBA" id="ARBA00023136"/>
    </source>
</evidence>
<dbReference type="PIRSF" id="PIRSF006603">
    <property type="entry name" value="DinF"/>
    <property type="match status" value="1"/>
</dbReference>
<feature type="transmembrane region" description="Helical" evidence="7">
    <location>
        <begin position="357"/>
        <end position="379"/>
    </location>
</feature>
<dbReference type="GO" id="GO:0015297">
    <property type="term" value="F:antiporter activity"/>
    <property type="evidence" value="ECO:0007669"/>
    <property type="project" value="InterPro"/>
</dbReference>
<dbReference type="InterPro" id="IPR002528">
    <property type="entry name" value="MATE_fam"/>
</dbReference>
<evidence type="ECO:0000313" key="9">
    <source>
        <dbReference type="Proteomes" id="UP000030700"/>
    </source>
</evidence>
<evidence type="ECO:0000256" key="5">
    <source>
        <dbReference type="ARBA" id="ARBA00022989"/>
    </source>
</evidence>
<dbReference type="InterPro" id="IPR047135">
    <property type="entry name" value="YsiQ"/>
</dbReference>
<dbReference type="PANTHER" id="PTHR42925">
    <property type="entry name" value="MULTIDRUG AND TOXIN EFFLUX PROTEIN MATE FAMILY"/>
    <property type="match status" value="1"/>
</dbReference>
<comment type="subcellular location">
    <subcellularLocation>
        <location evidence="1">Cell membrane</location>
        <topology evidence="1">Multi-pass membrane protein</topology>
    </subcellularLocation>
</comment>
<dbReference type="Proteomes" id="UP000030700">
    <property type="component" value="Unassembled WGS sequence"/>
</dbReference>
<dbReference type="PANTHER" id="PTHR42925:SF2">
    <property type="entry name" value="NA+ DRIVEN MULTIDRUG EFFLUX PUMP"/>
    <property type="match status" value="1"/>
</dbReference>
<dbReference type="NCBIfam" id="TIGR00797">
    <property type="entry name" value="matE"/>
    <property type="match status" value="1"/>
</dbReference>
<feature type="transmembrane region" description="Helical" evidence="7">
    <location>
        <begin position="93"/>
        <end position="114"/>
    </location>
</feature>
<keyword evidence="6 7" id="KW-0472">Membrane</keyword>
<keyword evidence="4 7" id="KW-0812">Transmembrane</keyword>
<evidence type="ECO:0000313" key="8">
    <source>
        <dbReference type="EMBL" id="GAK51452.1"/>
    </source>
</evidence>
<evidence type="ECO:0000256" key="7">
    <source>
        <dbReference type="SAM" id="Phobius"/>
    </source>
</evidence>
<reference evidence="8" key="1">
    <citation type="journal article" date="2015" name="PeerJ">
        <title>First genomic representation of candidate bacterial phylum KSB3 points to enhanced environmental sensing as a trigger of wastewater bulking.</title>
        <authorList>
            <person name="Sekiguchi Y."/>
            <person name="Ohashi A."/>
            <person name="Parks D.H."/>
            <person name="Yamauchi T."/>
            <person name="Tyson G.W."/>
            <person name="Hugenholtz P."/>
        </authorList>
    </citation>
    <scope>NUCLEOTIDE SEQUENCE [LARGE SCALE GENOMIC DNA]</scope>
</reference>
<feature type="transmembrane region" description="Helical" evidence="7">
    <location>
        <begin position="57"/>
        <end position="81"/>
    </location>
</feature>
<evidence type="ECO:0000256" key="4">
    <source>
        <dbReference type="ARBA" id="ARBA00022692"/>
    </source>
</evidence>
<keyword evidence="9" id="KW-1185">Reference proteome</keyword>
<feature type="transmembrane region" description="Helical" evidence="7">
    <location>
        <begin position="134"/>
        <end position="154"/>
    </location>
</feature>
<evidence type="ECO:0000256" key="1">
    <source>
        <dbReference type="ARBA" id="ARBA00004651"/>
    </source>
</evidence>
<keyword evidence="5 7" id="KW-1133">Transmembrane helix</keyword>
<dbReference type="Pfam" id="PF01554">
    <property type="entry name" value="MatE"/>
    <property type="match status" value="2"/>
</dbReference>
<keyword evidence="2" id="KW-0813">Transport</keyword>
<proteinExistence type="predicted"/>
<gene>
    <name evidence="8" type="ORF">U14_02696</name>
</gene>
<dbReference type="CDD" id="cd13134">
    <property type="entry name" value="MATE_like_8"/>
    <property type="match status" value="1"/>
</dbReference>
<dbReference type="AlphaFoldDB" id="A0A081BM36"/>
<dbReference type="HOGENOM" id="CLU_012893_5_1_0"/>
<dbReference type="InterPro" id="IPR048279">
    <property type="entry name" value="MdtK-like"/>
</dbReference>
<organism evidence="8">
    <name type="scientific">Candidatus Moduliflexus flocculans</name>
    <dbReference type="NCBI Taxonomy" id="1499966"/>
    <lineage>
        <taxon>Bacteria</taxon>
        <taxon>Candidatus Moduliflexota</taxon>
        <taxon>Candidatus Moduliflexia</taxon>
        <taxon>Candidatus Moduliflexales</taxon>
        <taxon>Candidatus Moduliflexaceae</taxon>
    </lineage>
</organism>